<keyword evidence="3" id="KW-1185">Reference proteome</keyword>
<evidence type="ECO:0000313" key="2">
    <source>
        <dbReference type="EMBL" id="MFB9909061.1"/>
    </source>
</evidence>
<sequence>MTHSVDSTWERIVAWLRTHTPVSAAHLGPPAVDKDIAVVEALLGRSLPTDLLAWWRHSCGVTGFVGSRVIPPRYAPYMVDEAVDCREGMLEAASCEDDAETAVLLAEPAGSPCTPYWLPLWLPIAHDGGGNYLFADLRSGPLTGCIMQWDEDEAAVTEPSWPSTAAMLAEIADALERGTDIEGYQPDARDDGTLDWV</sequence>
<dbReference type="Gene3D" id="3.40.1580.10">
    <property type="entry name" value="SMI1/KNR4-like"/>
    <property type="match status" value="1"/>
</dbReference>
<evidence type="ECO:0000313" key="3">
    <source>
        <dbReference type="Proteomes" id="UP001589693"/>
    </source>
</evidence>
<dbReference type="InterPro" id="IPR018958">
    <property type="entry name" value="Knr4/Smi1-like_dom"/>
</dbReference>
<protein>
    <submittedName>
        <fullName evidence="2">SMI1/KNR4 family protein</fullName>
    </submittedName>
</protein>
<evidence type="ECO:0000259" key="1">
    <source>
        <dbReference type="Pfam" id="PF09346"/>
    </source>
</evidence>
<organism evidence="2 3">
    <name type="scientific">Allokutzneria oryzae</name>
    <dbReference type="NCBI Taxonomy" id="1378989"/>
    <lineage>
        <taxon>Bacteria</taxon>
        <taxon>Bacillati</taxon>
        <taxon>Actinomycetota</taxon>
        <taxon>Actinomycetes</taxon>
        <taxon>Pseudonocardiales</taxon>
        <taxon>Pseudonocardiaceae</taxon>
        <taxon>Allokutzneria</taxon>
    </lineage>
</organism>
<reference evidence="2 3" key="1">
    <citation type="submission" date="2024-09" db="EMBL/GenBank/DDBJ databases">
        <authorList>
            <person name="Sun Q."/>
            <person name="Mori K."/>
        </authorList>
    </citation>
    <scope>NUCLEOTIDE SEQUENCE [LARGE SCALE GENOMIC DNA]</scope>
    <source>
        <strain evidence="2 3">TBRC 7907</strain>
    </source>
</reference>
<feature type="domain" description="Knr4/Smi1-like" evidence="1">
    <location>
        <begin position="31"/>
        <end position="169"/>
    </location>
</feature>
<dbReference type="PANTHER" id="PTHR47432:SF1">
    <property type="entry name" value="CELL WALL ASSEMBLY REGULATOR SMI1"/>
    <property type="match status" value="1"/>
</dbReference>
<dbReference type="Pfam" id="PF09346">
    <property type="entry name" value="SMI1_KNR4"/>
    <property type="match status" value="1"/>
</dbReference>
<dbReference type="InterPro" id="IPR037883">
    <property type="entry name" value="Knr4/Smi1-like_sf"/>
</dbReference>
<name>A0ABV6AAX0_9PSEU</name>
<dbReference type="SUPFAM" id="SSF160631">
    <property type="entry name" value="SMI1/KNR4-like"/>
    <property type="match status" value="1"/>
</dbReference>
<gene>
    <name evidence="2" type="ORF">ACFFQA_34420</name>
</gene>
<dbReference type="RefSeq" id="WP_377861411.1">
    <property type="nucleotide sequence ID" value="NZ_JBHLZU010000032.1"/>
</dbReference>
<accession>A0ABV6AAX0</accession>
<dbReference type="Proteomes" id="UP001589693">
    <property type="component" value="Unassembled WGS sequence"/>
</dbReference>
<proteinExistence type="predicted"/>
<dbReference type="EMBL" id="JBHLZU010000032">
    <property type="protein sequence ID" value="MFB9909061.1"/>
    <property type="molecule type" value="Genomic_DNA"/>
</dbReference>
<dbReference type="PANTHER" id="PTHR47432">
    <property type="entry name" value="CELL WALL ASSEMBLY REGULATOR SMI1"/>
    <property type="match status" value="1"/>
</dbReference>
<comment type="caution">
    <text evidence="2">The sequence shown here is derived from an EMBL/GenBank/DDBJ whole genome shotgun (WGS) entry which is preliminary data.</text>
</comment>
<dbReference type="InterPro" id="IPR051873">
    <property type="entry name" value="KNR4/SMI1_regulator"/>
</dbReference>